<dbReference type="InterPro" id="IPR004360">
    <property type="entry name" value="Glyas_Fos-R_dOase_dom"/>
</dbReference>
<protein>
    <submittedName>
        <fullName evidence="2">Catechol 2,3-dioxygenase-like lactoylglutathione lyase family enzyme</fullName>
    </submittedName>
</protein>
<dbReference type="Pfam" id="PF00903">
    <property type="entry name" value="Glyoxalase"/>
    <property type="match status" value="1"/>
</dbReference>
<keyword evidence="3" id="KW-1185">Reference proteome</keyword>
<dbReference type="Proteomes" id="UP000548304">
    <property type="component" value="Unassembled WGS sequence"/>
</dbReference>
<organism evidence="2 3">
    <name type="scientific">Actinopolyspora biskrensis</name>
    <dbReference type="NCBI Taxonomy" id="1470178"/>
    <lineage>
        <taxon>Bacteria</taxon>
        <taxon>Bacillati</taxon>
        <taxon>Actinomycetota</taxon>
        <taxon>Actinomycetes</taxon>
        <taxon>Actinopolysporales</taxon>
        <taxon>Actinopolysporaceae</taxon>
        <taxon>Actinopolyspora</taxon>
    </lineage>
</organism>
<dbReference type="InterPro" id="IPR037523">
    <property type="entry name" value="VOC_core"/>
</dbReference>
<proteinExistence type="predicted"/>
<dbReference type="RefSeq" id="WP_179535939.1">
    <property type="nucleotide sequence ID" value="NZ_JACBYW010000005.1"/>
</dbReference>
<feature type="domain" description="VOC" evidence="1">
    <location>
        <begin position="4"/>
        <end position="128"/>
    </location>
</feature>
<sequence>MTIEFSAVGMVADDMARTLAFYRLLGLDIPASADTESHVETTLPAGTRLMWDSAEAVRAVDPAWTPPSGGHRIALAFDCGSPEGVDSAHAEITAAGHRGHHSPWDAPWGQRYATVLDPDGNHVDLFASLPDRTAG</sequence>
<comment type="caution">
    <text evidence="2">The sequence shown here is derived from an EMBL/GenBank/DDBJ whole genome shotgun (WGS) entry which is preliminary data.</text>
</comment>
<dbReference type="GO" id="GO:0016829">
    <property type="term" value="F:lyase activity"/>
    <property type="evidence" value="ECO:0007669"/>
    <property type="project" value="UniProtKB-KW"/>
</dbReference>
<dbReference type="PANTHER" id="PTHR36503:SF3">
    <property type="entry name" value="BLR0126 PROTEIN"/>
    <property type="match status" value="1"/>
</dbReference>
<keyword evidence="2" id="KW-0560">Oxidoreductase</keyword>
<evidence type="ECO:0000313" key="2">
    <source>
        <dbReference type="EMBL" id="NYH79516.1"/>
    </source>
</evidence>
<evidence type="ECO:0000313" key="3">
    <source>
        <dbReference type="Proteomes" id="UP000548304"/>
    </source>
</evidence>
<dbReference type="GO" id="GO:0051213">
    <property type="term" value="F:dioxygenase activity"/>
    <property type="evidence" value="ECO:0007669"/>
    <property type="project" value="UniProtKB-KW"/>
</dbReference>
<dbReference type="Gene3D" id="3.10.180.10">
    <property type="entry name" value="2,3-Dihydroxybiphenyl 1,2-Dioxygenase, domain 1"/>
    <property type="match status" value="1"/>
</dbReference>
<dbReference type="PANTHER" id="PTHR36503">
    <property type="entry name" value="BLR2520 PROTEIN"/>
    <property type="match status" value="1"/>
</dbReference>
<dbReference type="EMBL" id="JACBYW010000005">
    <property type="protein sequence ID" value="NYH79516.1"/>
    <property type="molecule type" value="Genomic_DNA"/>
</dbReference>
<keyword evidence="2" id="KW-0456">Lyase</keyword>
<name>A0A852Z7H7_9ACTN</name>
<gene>
    <name evidence="2" type="ORF">FHR84_002854</name>
</gene>
<keyword evidence="2" id="KW-0223">Dioxygenase</keyword>
<accession>A0A852Z7H7</accession>
<reference evidence="2 3" key="1">
    <citation type="submission" date="2020-07" db="EMBL/GenBank/DDBJ databases">
        <title>Genomic Encyclopedia of Type Strains, Phase III (KMG-III): the genomes of soil and plant-associated and newly described type strains.</title>
        <authorList>
            <person name="Whitman W."/>
        </authorList>
    </citation>
    <scope>NUCLEOTIDE SEQUENCE [LARGE SCALE GENOMIC DNA]</scope>
    <source>
        <strain evidence="2 3">CECT 8576</strain>
    </source>
</reference>
<dbReference type="PROSITE" id="PS51819">
    <property type="entry name" value="VOC"/>
    <property type="match status" value="1"/>
</dbReference>
<dbReference type="AlphaFoldDB" id="A0A852Z7H7"/>
<evidence type="ECO:0000259" key="1">
    <source>
        <dbReference type="PROSITE" id="PS51819"/>
    </source>
</evidence>
<dbReference type="InterPro" id="IPR029068">
    <property type="entry name" value="Glyas_Bleomycin-R_OHBP_Dase"/>
</dbReference>
<dbReference type="SUPFAM" id="SSF54593">
    <property type="entry name" value="Glyoxalase/Bleomycin resistance protein/Dihydroxybiphenyl dioxygenase"/>
    <property type="match status" value="1"/>
</dbReference>